<evidence type="ECO:0000256" key="4">
    <source>
        <dbReference type="ARBA" id="ARBA00022679"/>
    </source>
</evidence>
<dbReference type="Pfam" id="PF02225">
    <property type="entry name" value="PA"/>
    <property type="match status" value="1"/>
</dbReference>
<feature type="domain" description="RING-type" evidence="18">
    <location>
        <begin position="229"/>
        <end position="271"/>
    </location>
</feature>
<gene>
    <name evidence="19" type="ORF">CEUTPL_LOCUS12313</name>
</gene>
<evidence type="ECO:0000256" key="2">
    <source>
        <dbReference type="ARBA" id="ARBA00004906"/>
    </source>
</evidence>
<keyword evidence="6" id="KW-0479">Metal-binding</keyword>
<accession>A0A9N9N133</accession>
<evidence type="ECO:0000256" key="11">
    <source>
        <dbReference type="ARBA" id="ARBA00023136"/>
    </source>
</evidence>
<dbReference type="CDD" id="cd02123">
    <property type="entry name" value="PA_C_RZF_like"/>
    <property type="match status" value="1"/>
</dbReference>
<dbReference type="InterPro" id="IPR003137">
    <property type="entry name" value="PA_domain"/>
</dbReference>
<evidence type="ECO:0000313" key="20">
    <source>
        <dbReference type="Proteomes" id="UP001152799"/>
    </source>
</evidence>
<evidence type="ECO:0000256" key="8">
    <source>
        <dbReference type="ARBA" id="ARBA00022771"/>
    </source>
</evidence>
<name>A0A9N9N133_9CUCU</name>
<keyword evidence="12" id="KW-0325">Glycoprotein</keyword>
<dbReference type="GO" id="GO:0012505">
    <property type="term" value="C:endomembrane system"/>
    <property type="evidence" value="ECO:0007669"/>
    <property type="project" value="UniProtKB-SubCell"/>
</dbReference>
<feature type="compositionally biased region" description="Low complexity" evidence="15">
    <location>
        <begin position="358"/>
        <end position="370"/>
    </location>
</feature>
<evidence type="ECO:0000256" key="13">
    <source>
        <dbReference type="ARBA" id="ARBA00046288"/>
    </source>
</evidence>
<dbReference type="Gene3D" id="3.50.30.30">
    <property type="match status" value="1"/>
</dbReference>
<dbReference type="SUPFAM" id="SSF52025">
    <property type="entry name" value="PA domain"/>
    <property type="match status" value="1"/>
</dbReference>
<dbReference type="PROSITE" id="PS50089">
    <property type="entry name" value="ZF_RING_2"/>
    <property type="match status" value="1"/>
</dbReference>
<dbReference type="Gene3D" id="3.30.40.10">
    <property type="entry name" value="Zinc/RING finger domain, C3HC4 (zinc finger)"/>
    <property type="match status" value="1"/>
</dbReference>
<evidence type="ECO:0000256" key="16">
    <source>
        <dbReference type="SAM" id="Phobius"/>
    </source>
</evidence>
<evidence type="ECO:0000256" key="12">
    <source>
        <dbReference type="ARBA" id="ARBA00023180"/>
    </source>
</evidence>
<keyword evidence="7 17" id="KW-0732">Signal</keyword>
<keyword evidence="5 16" id="KW-0812">Transmembrane</keyword>
<feature type="region of interest" description="Disordered" evidence="15">
    <location>
        <begin position="278"/>
        <end position="318"/>
    </location>
</feature>
<dbReference type="PANTHER" id="PTHR47168">
    <property type="entry name" value="RING ZINC FINGER DOMAIN SUPERFAMILY PROTEIN-RELATED"/>
    <property type="match status" value="1"/>
</dbReference>
<dbReference type="EC" id="2.3.2.27" evidence="3"/>
<feature type="signal peptide" evidence="17">
    <location>
        <begin position="1"/>
        <end position="18"/>
    </location>
</feature>
<feature type="compositionally biased region" description="Basic and acidic residues" evidence="15">
    <location>
        <begin position="345"/>
        <end position="356"/>
    </location>
</feature>
<dbReference type="FunFam" id="3.50.30.30:FF:000026">
    <property type="entry name" value="E3 ubiquitin-protein ligase RNF13"/>
    <property type="match status" value="1"/>
</dbReference>
<dbReference type="GO" id="GO:0061630">
    <property type="term" value="F:ubiquitin protein ligase activity"/>
    <property type="evidence" value="ECO:0007669"/>
    <property type="project" value="UniProtKB-EC"/>
</dbReference>
<keyword evidence="20" id="KW-1185">Reference proteome</keyword>
<evidence type="ECO:0000256" key="5">
    <source>
        <dbReference type="ARBA" id="ARBA00022692"/>
    </source>
</evidence>
<dbReference type="PANTHER" id="PTHR47168:SF1">
    <property type="entry name" value="OS02G0798600 PROTEIN"/>
    <property type="match status" value="1"/>
</dbReference>
<evidence type="ECO:0000256" key="7">
    <source>
        <dbReference type="ARBA" id="ARBA00022729"/>
    </source>
</evidence>
<dbReference type="FunFam" id="3.30.40.10:FF:000429">
    <property type="entry name" value="E3 ubiquitin-protein ligase RNF13"/>
    <property type="match status" value="1"/>
</dbReference>
<evidence type="ECO:0000256" key="14">
    <source>
        <dbReference type="PROSITE-ProRule" id="PRU00175"/>
    </source>
</evidence>
<comment type="catalytic activity">
    <reaction evidence="1">
        <text>S-ubiquitinyl-[E2 ubiquitin-conjugating enzyme]-L-cysteine + [acceptor protein]-L-lysine = [E2 ubiquitin-conjugating enzyme]-L-cysteine + N(6)-ubiquitinyl-[acceptor protein]-L-lysine.</text>
        <dbReference type="EC" id="2.3.2.27"/>
    </reaction>
</comment>
<dbReference type="InterPro" id="IPR001841">
    <property type="entry name" value="Znf_RING"/>
</dbReference>
<dbReference type="EMBL" id="OU892283">
    <property type="protein sequence ID" value="CAG9771890.1"/>
    <property type="molecule type" value="Genomic_DNA"/>
</dbReference>
<keyword evidence="8 14" id="KW-0863">Zinc-finger</keyword>
<evidence type="ECO:0000256" key="10">
    <source>
        <dbReference type="ARBA" id="ARBA00022989"/>
    </source>
</evidence>
<dbReference type="GO" id="GO:0008270">
    <property type="term" value="F:zinc ion binding"/>
    <property type="evidence" value="ECO:0007669"/>
    <property type="project" value="UniProtKB-KW"/>
</dbReference>
<organism evidence="19 20">
    <name type="scientific">Ceutorhynchus assimilis</name>
    <name type="common">cabbage seed weevil</name>
    <dbReference type="NCBI Taxonomy" id="467358"/>
    <lineage>
        <taxon>Eukaryota</taxon>
        <taxon>Metazoa</taxon>
        <taxon>Ecdysozoa</taxon>
        <taxon>Arthropoda</taxon>
        <taxon>Hexapoda</taxon>
        <taxon>Insecta</taxon>
        <taxon>Pterygota</taxon>
        <taxon>Neoptera</taxon>
        <taxon>Endopterygota</taxon>
        <taxon>Coleoptera</taxon>
        <taxon>Polyphaga</taxon>
        <taxon>Cucujiformia</taxon>
        <taxon>Curculionidae</taxon>
        <taxon>Ceutorhynchinae</taxon>
        <taxon>Ceutorhynchus</taxon>
    </lineage>
</organism>
<dbReference type="Pfam" id="PF13639">
    <property type="entry name" value="zf-RING_2"/>
    <property type="match status" value="1"/>
</dbReference>
<reference evidence="19" key="1">
    <citation type="submission" date="2022-01" db="EMBL/GenBank/DDBJ databases">
        <authorList>
            <person name="King R."/>
        </authorList>
    </citation>
    <scope>NUCLEOTIDE SEQUENCE</scope>
</reference>
<evidence type="ECO:0000256" key="1">
    <source>
        <dbReference type="ARBA" id="ARBA00000900"/>
    </source>
</evidence>
<comment type="pathway">
    <text evidence="2">Protein modification; protein ubiquitination.</text>
</comment>
<evidence type="ECO:0000256" key="17">
    <source>
        <dbReference type="SAM" id="SignalP"/>
    </source>
</evidence>
<dbReference type="GO" id="GO:0005737">
    <property type="term" value="C:cytoplasm"/>
    <property type="evidence" value="ECO:0007669"/>
    <property type="project" value="UniProtKB-ARBA"/>
</dbReference>
<keyword evidence="11 16" id="KW-0472">Membrane</keyword>
<keyword evidence="9" id="KW-0862">Zinc</keyword>
<evidence type="ECO:0000259" key="18">
    <source>
        <dbReference type="PROSITE" id="PS50089"/>
    </source>
</evidence>
<evidence type="ECO:0000256" key="6">
    <source>
        <dbReference type="ARBA" id="ARBA00022723"/>
    </source>
</evidence>
<dbReference type="AlphaFoldDB" id="A0A9N9N133"/>
<dbReference type="SUPFAM" id="SSF57850">
    <property type="entry name" value="RING/U-box"/>
    <property type="match status" value="1"/>
</dbReference>
<feature type="chain" id="PRO_5040386650" description="RING-type E3 ubiquitin transferase" evidence="17">
    <location>
        <begin position="19"/>
        <end position="436"/>
    </location>
</feature>
<feature type="region of interest" description="Disordered" evidence="15">
    <location>
        <begin position="345"/>
        <end position="375"/>
    </location>
</feature>
<feature type="region of interest" description="Disordered" evidence="15">
    <location>
        <begin position="388"/>
        <end position="412"/>
    </location>
</feature>
<keyword evidence="10 16" id="KW-1133">Transmembrane helix</keyword>
<sequence length="436" mass="49423">MTMFLAALAVLGLHYCQAEIYAIRYNSEFYFEEFTDAPATFGPDLSEGSVRGMLINATPPSACDDKLKPAPPYDDNLLEKWILMVPRYTPDINCTFEQKVRMAQLRGYNAVIIYNVGSNDLVPMSAKNSTGIKIPSVFVSQSSGLMLKNVYTDPNYFIVITAETPFNIQTHLLIPFAIVVGICFLVMLVFMVVKFIKDRRRQRRHRLPKSQLNKIPTCKFQKGDRYETCAICLEDYTEGEKLRVLPCNHMYHMKCIDPWLTKNKRVCPICKRKVFAHNEPHPDSDSDTDTDDTTPLIRSGATRGTQGGTFEVQNESRSRMVRAARSISQLFDGRSHFLAASDHHSINAQQEERRSVENSSTSDTNSSSSSQNEPVHVIDEVSFIIHNSDRHDDSNDHESHSNNHDTHNNDHYESIDTDLQELPNNCDHGSHDDVVA</sequence>
<evidence type="ECO:0000313" key="19">
    <source>
        <dbReference type="EMBL" id="CAG9771890.1"/>
    </source>
</evidence>
<evidence type="ECO:0000256" key="9">
    <source>
        <dbReference type="ARBA" id="ARBA00022833"/>
    </source>
</evidence>
<evidence type="ECO:0000256" key="15">
    <source>
        <dbReference type="SAM" id="MobiDB-lite"/>
    </source>
</evidence>
<dbReference type="Proteomes" id="UP001152799">
    <property type="component" value="Chromosome 7"/>
</dbReference>
<dbReference type="SMART" id="SM00184">
    <property type="entry name" value="RING"/>
    <property type="match status" value="1"/>
</dbReference>
<comment type="subcellular location">
    <subcellularLocation>
        <location evidence="13">Endomembrane system</location>
        <topology evidence="13">Single-pass type I membrane protein</topology>
    </subcellularLocation>
</comment>
<dbReference type="InterPro" id="IPR013083">
    <property type="entry name" value="Znf_RING/FYVE/PHD"/>
</dbReference>
<proteinExistence type="predicted"/>
<dbReference type="InterPro" id="IPR046450">
    <property type="entry name" value="PA_dom_sf"/>
</dbReference>
<dbReference type="InterPro" id="IPR051653">
    <property type="entry name" value="E3_ligase_sorting_rcpt"/>
</dbReference>
<protein>
    <recommendedName>
        <fullName evidence="3">RING-type E3 ubiquitin transferase</fullName>
        <ecNumber evidence="3">2.3.2.27</ecNumber>
    </recommendedName>
</protein>
<dbReference type="InterPro" id="IPR044744">
    <property type="entry name" value="ZNRF4/RNF13/RNF167_PA"/>
</dbReference>
<dbReference type="OrthoDB" id="8062037at2759"/>
<feature type="transmembrane region" description="Helical" evidence="16">
    <location>
        <begin position="172"/>
        <end position="196"/>
    </location>
</feature>
<keyword evidence="4" id="KW-0808">Transferase</keyword>
<evidence type="ECO:0000256" key="3">
    <source>
        <dbReference type="ARBA" id="ARBA00012483"/>
    </source>
</evidence>